<dbReference type="Proteomes" id="UP000298127">
    <property type="component" value="Unassembled WGS sequence"/>
</dbReference>
<dbReference type="EMBL" id="SPQZ01000001">
    <property type="protein sequence ID" value="TFV99892.1"/>
    <property type="molecule type" value="Genomic_DNA"/>
</dbReference>
<keyword evidence="2" id="KW-1185">Reference proteome</keyword>
<comment type="caution">
    <text evidence="1">The sequence shown here is derived from an EMBL/GenBank/DDBJ whole genome shotgun (WGS) entry which is preliminary data.</text>
</comment>
<dbReference type="RefSeq" id="WP_135118788.1">
    <property type="nucleotide sequence ID" value="NZ_SPQZ01000001.1"/>
</dbReference>
<organism evidence="1 2">
    <name type="scientific">Orlajensenia leifsoniae</name>
    <dbReference type="NCBI Taxonomy" id="2561933"/>
    <lineage>
        <taxon>Bacteria</taxon>
        <taxon>Bacillati</taxon>
        <taxon>Actinomycetota</taxon>
        <taxon>Actinomycetes</taxon>
        <taxon>Micrococcales</taxon>
        <taxon>Microbacteriaceae</taxon>
        <taxon>Orlajensenia</taxon>
    </lineage>
</organism>
<evidence type="ECO:0000313" key="1">
    <source>
        <dbReference type="EMBL" id="TFV99892.1"/>
    </source>
</evidence>
<protein>
    <submittedName>
        <fullName evidence="1">Uncharacterized protein</fullName>
    </submittedName>
</protein>
<reference evidence="1 2" key="1">
    <citation type="journal article" date="2018" name="J. Microbiol.">
        <title>Leifsonia flava sp. nov., a novel actinobacterium isolated from the rhizosphere of Aquilegia viridiflora.</title>
        <authorList>
            <person name="Cai Y."/>
            <person name="Tao W.Z."/>
            <person name="Ma Y.J."/>
            <person name="Cheng J."/>
            <person name="Zhang M.Y."/>
            <person name="Zhang Y.X."/>
        </authorList>
    </citation>
    <scope>NUCLEOTIDE SEQUENCE [LARGE SCALE GENOMIC DNA]</scope>
    <source>
        <strain evidence="1 2">SYP-B2174</strain>
    </source>
</reference>
<name>A0A4Y9R7I8_9MICO</name>
<proteinExistence type="predicted"/>
<sequence length="98" mass="10910">MMAAFCSVILKHRGEVRWQILDHSWRWQGIPGGDCVVIVGRMTLGNGMAQTPEPATEVVLLEAVDVCFRPLNTGDVSRLDEVFHPTSSLFDANTREIL</sequence>
<dbReference type="AlphaFoldDB" id="A0A4Y9R7I8"/>
<accession>A0A4Y9R7I8</accession>
<evidence type="ECO:0000313" key="2">
    <source>
        <dbReference type="Proteomes" id="UP000298127"/>
    </source>
</evidence>
<gene>
    <name evidence="1" type="ORF">E4M00_01425</name>
</gene>